<dbReference type="AlphaFoldDB" id="A0A397SIC5"/>
<evidence type="ECO:0000256" key="1">
    <source>
        <dbReference type="SAM" id="Coils"/>
    </source>
</evidence>
<evidence type="ECO:0000313" key="4">
    <source>
        <dbReference type="Proteomes" id="UP000265703"/>
    </source>
</evidence>
<comment type="caution">
    <text evidence="3">The sequence shown here is derived from an EMBL/GenBank/DDBJ whole genome shotgun (WGS) entry which is preliminary data.</text>
</comment>
<dbReference type="STRING" id="658196.A0A397SIC5"/>
<evidence type="ECO:0000313" key="3">
    <source>
        <dbReference type="EMBL" id="RIA82244.1"/>
    </source>
</evidence>
<feature type="compositionally biased region" description="Polar residues" evidence="2">
    <location>
        <begin position="495"/>
        <end position="508"/>
    </location>
</feature>
<feature type="coiled-coil region" evidence="1">
    <location>
        <begin position="28"/>
        <end position="129"/>
    </location>
</feature>
<keyword evidence="4" id="KW-1185">Reference proteome</keyword>
<sequence>MTNINIPFPDKPLEEDTNKVIDKLGIGFNKLSNKLSNLLEENHKKNDEIRILTNLEKQKDNKIEQLETKLEIIIKIRKDEKNDYKMELKEHTKTFNEINNENDYLKRMNQELSDRNEQLREKNKALIGENEQLKTWNAKFKNENEKYQNFIGKATTFSLNESDESDENHSVQFVKDIEELQRMLENYVGTLRKVDLNFGEINKLLYTYKCKAQLKLKPKENELQLVKAVLQRHVLEEIINDANHHLSKTESLESVIYELITLFPQILVELSTKRDGANDITRAWPIKMRQHIFEVLGSLGFSNIIDGKNKQEHPVISDIKAKLNASINNLRKYKGQQRSKLHNDMAIDLIREVIRIFLFRLKVQEPFVRFQFFPYNTKIDPSKMEGRWGNEDMDDNLLVELCSFPLLITDNDEKDRKIYARAKIVHQERFGMKLSENNNFSLGSAIRSFVINTVSNFYFGNSDGNTTAGKNNFNESLSNNDEIENNHNADRNIPNLENNSNAVGNNLK</sequence>
<keyword evidence="1" id="KW-0175">Coiled coil</keyword>
<dbReference type="EMBL" id="QKYT01000686">
    <property type="protein sequence ID" value="RIA82244.1"/>
    <property type="molecule type" value="Genomic_DNA"/>
</dbReference>
<reference evidence="3 4" key="1">
    <citation type="submission" date="2018-06" db="EMBL/GenBank/DDBJ databases">
        <title>Comparative genomics reveals the genomic features of Rhizophagus irregularis, R. cerebriforme, R. diaphanum and Gigaspora rosea, and their symbiotic lifestyle signature.</title>
        <authorList>
            <person name="Morin E."/>
            <person name="San Clemente H."/>
            <person name="Chen E.C.H."/>
            <person name="De La Providencia I."/>
            <person name="Hainaut M."/>
            <person name="Kuo A."/>
            <person name="Kohler A."/>
            <person name="Murat C."/>
            <person name="Tang N."/>
            <person name="Roy S."/>
            <person name="Loubradou J."/>
            <person name="Henrissat B."/>
            <person name="Grigoriev I.V."/>
            <person name="Corradi N."/>
            <person name="Roux C."/>
            <person name="Martin F.M."/>
        </authorList>
    </citation>
    <scope>NUCLEOTIDE SEQUENCE [LARGE SCALE GENOMIC DNA]</scope>
    <source>
        <strain evidence="3 4">DAOM 227022</strain>
    </source>
</reference>
<feature type="region of interest" description="Disordered" evidence="2">
    <location>
        <begin position="470"/>
        <end position="508"/>
    </location>
</feature>
<name>A0A397SIC5_9GLOM</name>
<protein>
    <submittedName>
        <fullName evidence="3">Uncharacterized protein</fullName>
    </submittedName>
</protein>
<gene>
    <name evidence="3" type="ORF">C1645_862979</name>
</gene>
<organism evidence="3 4">
    <name type="scientific">Glomus cerebriforme</name>
    <dbReference type="NCBI Taxonomy" id="658196"/>
    <lineage>
        <taxon>Eukaryota</taxon>
        <taxon>Fungi</taxon>
        <taxon>Fungi incertae sedis</taxon>
        <taxon>Mucoromycota</taxon>
        <taxon>Glomeromycotina</taxon>
        <taxon>Glomeromycetes</taxon>
        <taxon>Glomerales</taxon>
        <taxon>Glomeraceae</taxon>
        <taxon>Glomus</taxon>
    </lineage>
</organism>
<dbReference type="OrthoDB" id="8191482at2759"/>
<accession>A0A397SIC5</accession>
<proteinExistence type="predicted"/>
<feature type="compositionally biased region" description="Polar residues" evidence="2">
    <location>
        <begin position="470"/>
        <end position="480"/>
    </location>
</feature>
<dbReference type="Proteomes" id="UP000265703">
    <property type="component" value="Unassembled WGS sequence"/>
</dbReference>
<evidence type="ECO:0000256" key="2">
    <source>
        <dbReference type="SAM" id="MobiDB-lite"/>
    </source>
</evidence>